<reference evidence="5" key="1">
    <citation type="submission" date="2021-04" db="EMBL/GenBank/DDBJ databases">
        <authorList>
            <person name="Zhang D.-C."/>
        </authorList>
    </citation>
    <scope>NUCLEOTIDE SEQUENCE</scope>
    <source>
        <strain evidence="5">CGMCC 1.15697</strain>
    </source>
</reference>
<comment type="catalytic activity">
    <reaction evidence="4">
        <text>L-cysteine + L-glutamate + ATP = gamma-L-glutamyl-L-cysteine + ADP + phosphate + H(+)</text>
        <dbReference type="Rhea" id="RHEA:13285"/>
        <dbReference type="ChEBI" id="CHEBI:15378"/>
        <dbReference type="ChEBI" id="CHEBI:29985"/>
        <dbReference type="ChEBI" id="CHEBI:30616"/>
        <dbReference type="ChEBI" id="CHEBI:35235"/>
        <dbReference type="ChEBI" id="CHEBI:43474"/>
        <dbReference type="ChEBI" id="CHEBI:58173"/>
        <dbReference type="ChEBI" id="CHEBI:456216"/>
        <dbReference type="EC" id="6.3.2.2"/>
    </reaction>
</comment>
<keyword evidence="1 4" id="KW-0436">Ligase</keyword>
<protein>
    <recommendedName>
        <fullName evidence="4">Putative glutamate--cysteine ligase 2</fullName>
        <ecNumber evidence="4">6.3.2.2</ecNumber>
    </recommendedName>
    <alternativeName>
        <fullName evidence="4">Gamma-glutamylcysteine synthetase 2</fullName>
        <shortName evidence="4">GCS 2</shortName>
        <shortName evidence="4">Gamma-GCS 2</shortName>
    </alternativeName>
</protein>
<dbReference type="RefSeq" id="WP_210681839.1">
    <property type="nucleotide sequence ID" value="NZ_JAGMWN010000004.1"/>
</dbReference>
<dbReference type="SUPFAM" id="SSF55931">
    <property type="entry name" value="Glutamine synthetase/guanido kinase"/>
    <property type="match status" value="1"/>
</dbReference>
<dbReference type="EC" id="6.3.2.2" evidence="4"/>
<evidence type="ECO:0000256" key="1">
    <source>
        <dbReference type="ARBA" id="ARBA00022598"/>
    </source>
</evidence>
<dbReference type="GO" id="GO:0004357">
    <property type="term" value="F:glutamate-cysteine ligase activity"/>
    <property type="evidence" value="ECO:0007669"/>
    <property type="project" value="UniProtKB-EC"/>
</dbReference>
<dbReference type="PANTHER" id="PTHR36510">
    <property type="entry name" value="GLUTAMATE--CYSTEINE LIGASE 2-RELATED"/>
    <property type="match status" value="1"/>
</dbReference>
<proteinExistence type="inferred from homology"/>
<dbReference type="EMBL" id="JAGMWN010000004">
    <property type="protein sequence ID" value="MBP5857249.1"/>
    <property type="molecule type" value="Genomic_DNA"/>
</dbReference>
<dbReference type="InterPro" id="IPR006336">
    <property type="entry name" value="GCS2"/>
</dbReference>
<dbReference type="InterPro" id="IPR011793">
    <property type="entry name" value="YbdK"/>
</dbReference>
<dbReference type="Proteomes" id="UP000672602">
    <property type="component" value="Unassembled WGS sequence"/>
</dbReference>
<dbReference type="GO" id="GO:0005524">
    <property type="term" value="F:ATP binding"/>
    <property type="evidence" value="ECO:0007669"/>
    <property type="project" value="UniProtKB-KW"/>
</dbReference>
<sequence length="388" mass="43376">MAASRTSGDGEDFTIGIEEEYLLVDPATGDLAGRAEVQEAVIEEVGREIDESIGAVTPEFLKAQVEVGTAVCRSIGEVREKLARLRGAVATAARNQGLAAVAASTHPTAQWASVQHTDKERYNMLANDLQGVARRLVISGMHVHVGFDDDEHRMDLLGQIAYFLPHLLALSTSSPFWQGSDTGLKCYRLAVFDELPRTGLPERFESWSEYARHVQILVDAGLMEDASKIWWDVRAHWRFPTIEMRIPDICTRMEDGIAIAALYACLLSMLQRLRRSNQRWRIYSNMLIQENRWRAQRYGFDEGLVDFGVGRIGAFDGLIEEILELTRPDQERLGCVRECEHARTILARGTSAHNQLRVFNEALAAGADKQAALKAVVDWLILETVADL</sequence>
<dbReference type="PANTHER" id="PTHR36510:SF1">
    <property type="entry name" value="GLUTAMATE--CYSTEINE LIGASE 2-RELATED"/>
    <property type="match status" value="1"/>
</dbReference>
<keyword evidence="3 4" id="KW-0067">ATP-binding</keyword>
<keyword evidence="2 4" id="KW-0547">Nucleotide-binding</keyword>
<keyword evidence="6" id="KW-1185">Reference proteome</keyword>
<organism evidence="5 6">
    <name type="scientific">Marivibrio halodurans</name>
    <dbReference type="NCBI Taxonomy" id="2039722"/>
    <lineage>
        <taxon>Bacteria</taxon>
        <taxon>Pseudomonadati</taxon>
        <taxon>Pseudomonadota</taxon>
        <taxon>Alphaproteobacteria</taxon>
        <taxon>Rhodospirillales</taxon>
        <taxon>Rhodospirillaceae</taxon>
        <taxon>Marivibrio</taxon>
    </lineage>
</organism>
<accession>A0A8J7S235</accession>
<comment type="caution">
    <text evidence="5">The sequence shown here is derived from an EMBL/GenBank/DDBJ whole genome shotgun (WGS) entry which is preliminary data.</text>
</comment>
<dbReference type="GO" id="GO:0042398">
    <property type="term" value="P:modified amino acid biosynthetic process"/>
    <property type="evidence" value="ECO:0007669"/>
    <property type="project" value="InterPro"/>
</dbReference>
<evidence type="ECO:0000313" key="5">
    <source>
        <dbReference type="EMBL" id="MBP5857249.1"/>
    </source>
</evidence>
<dbReference type="Gene3D" id="3.30.590.20">
    <property type="match status" value="1"/>
</dbReference>
<dbReference type="HAMAP" id="MF_01609">
    <property type="entry name" value="Glu_cys_ligase_2"/>
    <property type="match status" value="1"/>
</dbReference>
<dbReference type="InterPro" id="IPR050141">
    <property type="entry name" value="GCL_type2/YbdK_subfam"/>
</dbReference>
<dbReference type="NCBIfam" id="TIGR02050">
    <property type="entry name" value="gshA_cyan_rel"/>
    <property type="match status" value="1"/>
</dbReference>
<evidence type="ECO:0000313" key="6">
    <source>
        <dbReference type="Proteomes" id="UP000672602"/>
    </source>
</evidence>
<name>A0A8J7S235_9PROT</name>
<evidence type="ECO:0000256" key="4">
    <source>
        <dbReference type="HAMAP-Rule" id="MF_01609"/>
    </source>
</evidence>
<dbReference type="Pfam" id="PF04107">
    <property type="entry name" value="GCS2"/>
    <property type="match status" value="1"/>
</dbReference>
<comment type="similarity">
    <text evidence="4">Belongs to the glutamate--cysteine ligase type 2 family. YbdK subfamily.</text>
</comment>
<dbReference type="InterPro" id="IPR014746">
    <property type="entry name" value="Gln_synth/guanido_kin_cat_dom"/>
</dbReference>
<comment type="function">
    <text evidence="4">ATP-dependent carboxylate-amine ligase which exhibits weak glutamate--cysteine ligase activity.</text>
</comment>
<evidence type="ECO:0000256" key="2">
    <source>
        <dbReference type="ARBA" id="ARBA00022741"/>
    </source>
</evidence>
<gene>
    <name evidence="5" type="ORF">KAJ83_09535</name>
</gene>
<dbReference type="AlphaFoldDB" id="A0A8J7S235"/>
<evidence type="ECO:0000256" key="3">
    <source>
        <dbReference type="ARBA" id="ARBA00022840"/>
    </source>
</evidence>
<dbReference type="NCBIfam" id="NF010039">
    <property type="entry name" value="PRK13515.1"/>
    <property type="match status" value="1"/>
</dbReference>